<accession>A0A543I6F1</accession>
<dbReference type="Pfam" id="PF13377">
    <property type="entry name" value="Peripla_BP_3"/>
    <property type="match status" value="1"/>
</dbReference>
<evidence type="ECO:0000256" key="3">
    <source>
        <dbReference type="ARBA" id="ARBA00023163"/>
    </source>
</evidence>
<dbReference type="InterPro" id="IPR028082">
    <property type="entry name" value="Peripla_BP_I"/>
</dbReference>
<evidence type="ECO:0000313" key="6">
    <source>
        <dbReference type="EMBL" id="TQM66186.1"/>
    </source>
</evidence>
<feature type="region of interest" description="Disordered" evidence="4">
    <location>
        <begin position="1"/>
        <end position="20"/>
    </location>
</feature>
<dbReference type="InterPro" id="IPR010982">
    <property type="entry name" value="Lambda_DNA-bd_dom_sf"/>
</dbReference>
<protein>
    <submittedName>
        <fullName evidence="6">LacI family transcriptional regulator</fullName>
    </submittedName>
</protein>
<keyword evidence="7" id="KW-1185">Reference proteome</keyword>
<evidence type="ECO:0000313" key="7">
    <source>
        <dbReference type="Proteomes" id="UP000318331"/>
    </source>
</evidence>
<dbReference type="AlphaFoldDB" id="A0A543I6F1"/>
<keyword evidence="3" id="KW-0804">Transcription</keyword>
<evidence type="ECO:0000256" key="1">
    <source>
        <dbReference type="ARBA" id="ARBA00023015"/>
    </source>
</evidence>
<feature type="domain" description="HTH lacI-type" evidence="5">
    <location>
        <begin position="19"/>
        <end position="73"/>
    </location>
</feature>
<proteinExistence type="predicted"/>
<evidence type="ECO:0000259" key="5">
    <source>
        <dbReference type="PROSITE" id="PS50932"/>
    </source>
</evidence>
<dbReference type="GO" id="GO:0000976">
    <property type="term" value="F:transcription cis-regulatory region binding"/>
    <property type="evidence" value="ECO:0007669"/>
    <property type="project" value="TreeGrafter"/>
</dbReference>
<sequence>MTRTSPHTAGSASRGQPRATMKDVAALAKVGLSTVSRVVNGDNRVSDAKTAAVLQAIRELGFRRNDSARQLRVGATQSIGLVIENVIDPFFSHLTHAVENYSLERNTLLLSASSTRDPERTRRLVLEFCARRVDGLIVTPADTEETGYLQAEMDAGTPMVFVDRPPRGIEADTVLTGDRSGAARGVAHLIRHGHRRIACVTDRGQLHTAAQRLAGYRDALDAAAIRYDPELVYSATPSVENFRTPVARMLALDNPPTAVFTGNNRSTVAILRVMAGWDTRPALVGFDDFELADALHPGVTVVAQHPAEMGRAAAEQLFRRIGGDTGPPRHTILGTTLIPRGSGEIPPSRK</sequence>
<dbReference type="InterPro" id="IPR000843">
    <property type="entry name" value="HTH_LacI"/>
</dbReference>
<dbReference type="PANTHER" id="PTHR30146">
    <property type="entry name" value="LACI-RELATED TRANSCRIPTIONAL REPRESSOR"/>
    <property type="match status" value="1"/>
</dbReference>
<dbReference type="Pfam" id="PF00356">
    <property type="entry name" value="LacI"/>
    <property type="match status" value="1"/>
</dbReference>
<keyword evidence="2" id="KW-0238">DNA-binding</keyword>
<name>A0A543I6F1_9MICO</name>
<keyword evidence="1" id="KW-0805">Transcription regulation</keyword>
<evidence type="ECO:0000256" key="2">
    <source>
        <dbReference type="ARBA" id="ARBA00023125"/>
    </source>
</evidence>
<dbReference type="PROSITE" id="PS00356">
    <property type="entry name" value="HTH_LACI_1"/>
    <property type="match status" value="1"/>
</dbReference>
<dbReference type="PROSITE" id="PS50932">
    <property type="entry name" value="HTH_LACI_2"/>
    <property type="match status" value="1"/>
</dbReference>
<feature type="compositionally biased region" description="Polar residues" evidence="4">
    <location>
        <begin position="1"/>
        <end position="14"/>
    </location>
</feature>
<reference evidence="6 7" key="1">
    <citation type="submission" date="2019-06" db="EMBL/GenBank/DDBJ databases">
        <title>Sequencing the genomes of 1000 actinobacteria strains.</title>
        <authorList>
            <person name="Klenk H.-P."/>
        </authorList>
    </citation>
    <scope>NUCLEOTIDE SEQUENCE [LARGE SCALE GENOMIC DNA]</scope>
    <source>
        <strain evidence="6 7">DSM 18031</strain>
    </source>
</reference>
<dbReference type="Gene3D" id="3.40.50.2300">
    <property type="match status" value="2"/>
</dbReference>
<dbReference type="CDD" id="cd06267">
    <property type="entry name" value="PBP1_LacI_sugar_binding-like"/>
    <property type="match status" value="1"/>
</dbReference>
<comment type="caution">
    <text evidence="6">The sequence shown here is derived from an EMBL/GenBank/DDBJ whole genome shotgun (WGS) entry which is preliminary data.</text>
</comment>
<dbReference type="InterPro" id="IPR046335">
    <property type="entry name" value="LacI/GalR-like_sensor"/>
</dbReference>
<dbReference type="SUPFAM" id="SSF53822">
    <property type="entry name" value="Periplasmic binding protein-like I"/>
    <property type="match status" value="1"/>
</dbReference>
<feature type="region of interest" description="Disordered" evidence="4">
    <location>
        <begin position="321"/>
        <end position="350"/>
    </location>
</feature>
<dbReference type="EMBL" id="VFPN01000001">
    <property type="protein sequence ID" value="TQM66186.1"/>
    <property type="molecule type" value="Genomic_DNA"/>
</dbReference>
<organism evidence="6 7">
    <name type="scientific">Klugiella xanthotipulae</name>
    <dbReference type="NCBI Taxonomy" id="244735"/>
    <lineage>
        <taxon>Bacteria</taxon>
        <taxon>Bacillati</taxon>
        <taxon>Actinomycetota</taxon>
        <taxon>Actinomycetes</taxon>
        <taxon>Micrococcales</taxon>
        <taxon>Microbacteriaceae</taxon>
        <taxon>Klugiella</taxon>
    </lineage>
</organism>
<dbReference type="Proteomes" id="UP000318331">
    <property type="component" value="Unassembled WGS sequence"/>
</dbReference>
<dbReference type="PANTHER" id="PTHR30146:SF109">
    <property type="entry name" value="HTH-TYPE TRANSCRIPTIONAL REGULATOR GALS"/>
    <property type="match status" value="1"/>
</dbReference>
<dbReference type="RefSeq" id="WP_211344750.1">
    <property type="nucleotide sequence ID" value="NZ_BAAAYS010000027.1"/>
</dbReference>
<evidence type="ECO:0000256" key="4">
    <source>
        <dbReference type="SAM" id="MobiDB-lite"/>
    </source>
</evidence>
<dbReference type="SUPFAM" id="SSF47413">
    <property type="entry name" value="lambda repressor-like DNA-binding domains"/>
    <property type="match status" value="1"/>
</dbReference>
<dbReference type="CDD" id="cd01392">
    <property type="entry name" value="HTH_LacI"/>
    <property type="match status" value="1"/>
</dbReference>
<dbReference type="SMART" id="SM00354">
    <property type="entry name" value="HTH_LACI"/>
    <property type="match status" value="1"/>
</dbReference>
<dbReference type="GO" id="GO:0003700">
    <property type="term" value="F:DNA-binding transcription factor activity"/>
    <property type="evidence" value="ECO:0007669"/>
    <property type="project" value="TreeGrafter"/>
</dbReference>
<gene>
    <name evidence="6" type="ORF">FB466_1017</name>
</gene>
<dbReference type="Gene3D" id="1.10.260.40">
    <property type="entry name" value="lambda repressor-like DNA-binding domains"/>
    <property type="match status" value="1"/>
</dbReference>